<organism evidence="2">
    <name type="scientific">Clostridium butyricum</name>
    <dbReference type="NCBI Taxonomy" id="1492"/>
    <lineage>
        <taxon>Bacteria</taxon>
        <taxon>Bacillati</taxon>
        <taxon>Bacillota</taxon>
        <taxon>Clostridia</taxon>
        <taxon>Eubacteriales</taxon>
        <taxon>Clostridiaceae</taxon>
        <taxon>Clostridium</taxon>
    </lineage>
</organism>
<dbReference type="InterPro" id="IPR002933">
    <property type="entry name" value="Peptidase_M20"/>
</dbReference>
<dbReference type="Proteomes" id="UP000515243">
    <property type="component" value="Chromosome 2"/>
</dbReference>
<evidence type="ECO:0000313" key="3">
    <source>
        <dbReference type="Proteomes" id="UP000515243"/>
    </source>
</evidence>
<gene>
    <name evidence="2" type="ORF">CBLFYP62_00122</name>
    <name evidence="1" type="ORF">FF104_19390</name>
</gene>
<dbReference type="PIRSF" id="PIRSF010386">
    <property type="entry name" value="RocB"/>
    <property type="match status" value="1"/>
</dbReference>
<name>A0A6N3F2N1_CLOBU</name>
<dbReference type="GeneID" id="92946386"/>
<dbReference type="PANTHER" id="PTHR43808:SF27">
    <property type="entry name" value="PROTEIN ROCB"/>
    <property type="match status" value="1"/>
</dbReference>
<protein>
    <submittedName>
        <fullName evidence="1">M20/M25/M40 family metallo-hydrolase</fullName>
    </submittedName>
    <submittedName>
        <fullName evidence="2">Succinyl-diaminopimelate desuccinylase</fullName>
    </submittedName>
</protein>
<dbReference type="SUPFAM" id="SSF53187">
    <property type="entry name" value="Zn-dependent exopeptidases"/>
    <property type="match status" value="1"/>
</dbReference>
<dbReference type="PANTHER" id="PTHR43808">
    <property type="entry name" value="ACETYLORNITHINE DEACETYLASE"/>
    <property type="match status" value="1"/>
</dbReference>
<evidence type="ECO:0000313" key="1">
    <source>
        <dbReference type="EMBL" id="QMW93083.1"/>
    </source>
</evidence>
<dbReference type="Pfam" id="PF01546">
    <property type="entry name" value="Peptidase_M20"/>
    <property type="match status" value="1"/>
</dbReference>
<reference evidence="2" key="2">
    <citation type="submission" date="2019-11" db="EMBL/GenBank/DDBJ databases">
        <authorList>
            <person name="Feng L."/>
        </authorList>
    </citation>
    <scope>NUCLEOTIDE SEQUENCE</scope>
    <source>
        <strain evidence="2">CButyricumLFYP62</strain>
    </source>
</reference>
<dbReference type="InterPro" id="IPR050072">
    <property type="entry name" value="Peptidase_M20A"/>
</dbReference>
<accession>A0A6N3F2N1</accession>
<dbReference type="GO" id="GO:0016787">
    <property type="term" value="F:hydrolase activity"/>
    <property type="evidence" value="ECO:0007669"/>
    <property type="project" value="InterPro"/>
</dbReference>
<dbReference type="AlphaFoldDB" id="A0A6N3F2N1"/>
<dbReference type="EMBL" id="CP040627">
    <property type="protein sequence ID" value="QMW93083.1"/>
    <property type="molecule type" value="Genomic_DNA"/>
</dbReference>
<dbReference type="EMBL" id="CACRTU010000023">
    <property type="protein sequence ID" value="VYU46255.1"/>
    <property type="molecule type" value="Genomic_DNA"/>
</dbReference>
<sequence>MFKDILELTKKMVSIDSVNGSHGEKEIGVFIENYFRNISYFKDHPDNIIIQKLKNDPFERQNVLVLLRGEKSSSETAIILHGHTDTVGIEDYGNLSEYAFDTDKLMENLKKIKLPDDVKKDLMSGDYLFGRGACDMKSGDAVFMVLMKYLSEHAREFSGNIIAMFNPVEENLHTGIIEAREILYDLIKKYNFKYKLAINNDYICPLYPNDTTRHVYVGAVGKILPCFYIQGKETHVGQCFEGFDASLTAAELVRNIDLNPHFCEEYNGEYTIPPSVLKVKDLKTEYNVQTSFNSFVYFNYFIHNAYIKDITEKLRQASTDALNNTEKLLNERYQEYCRLTNIPYSKISYKNQVLSYDELVNLAERKYTGNLKKLIAGNTEEMLATNIDKREIPMNIVKKLCNIAQINIPTIVFFFAAPYCPHNTLKKEVEDEKMVFNKLSKIINDFQKESNEKYEMHQFFPSLTDSSYLKIDDDDESIKLLLNNFPMYEKLYNVPLDKIKKLNIPAINYGCFGKDAHKWTERVYMPYSFNVLPKLILNTIDCFLKI</sequence>
<dbReference type="InterPro" id="IPR012166">
    <property type="entry name" value="Uncharacterised_RocB"/>
</dbReference>
<proteinExistence type="predicted"/>
<reference evidence="1 3" key="1">
    <citation type="submission" date="2019-05" db="EMBL/GenBank/DDBJ databases">
        <authorList>
            <person name="Schori C."/>
            <person name="Ahrens C."/>
        </authorList>
    </citation>
    <scope>NUCLEOTIDE SEQUENCE [LARGE SCALE GENOMIC DNA]</scope>
    <source>
        <strain evidence="1 3">DSM 10702</strain>
    </source>
</reference>
<evidence type="ECO:0000313" key="2">
    <source>
        <dbReference type="EMBL" id="VYU46255.1"/>
    </source>
</evidence>
<dbReference type="RefSeq" id="WP_035762120.1">
    <property type="nucleotide sequence ID" value="NZ_AP019717.1"/>
</dbReference>
<dbReference type="Gene3D" id="3.40.630.10">
    <property type="entry name" value="Zn peptidases"/>
    <property type="match status" value="1"/>
</dbReference>